<dbReference type="EMBL" id="EF583999">
    <property type="protein sequence ID" value="ABQ76091.1"/>
    <property type="molecule type" value="Genomic_DNA"/>
</dbReference>
<feature type="domain" description="HVO-A0261-like N-terminal" evidence="3">
    <location>
        <begin position="13"/>
        <end position="84"/>
    </location>
</feature>
<protein>
    <submittedName>
        <fullName evidence="4">Uncharacterized protein</fullName>
    </submittedName>
</protein>
<evidence type="ECO:0000259" key="2">
    <source>
        <dbReference type="Pfam" id="PF08350"/>
    </source>
</evidence>
<dbReference type="AlphaFoldDB" id="A5YSY4"/>
<feature type="domain" description="Methanogenesis regulatory protein FilR1 middle" evidence="2">
    <location>
        <begin position="120"/>
        <end position="249"/>
    </location>
</feature>
<dbReference type="Gene3D" id="1.10.10.10">
    <property type="entry name" value="Winged helix-like DNA-binding domain superfamily/Winged helix DNA-binding domain"/>
    <property type="match status" value="1"/>
</dbReference>
<sequence length="336" mass="36667">MPDSDHSLDTIVGKRQSFLESLEKNSKDKCELETDLDISRSTVDRGIRELSNAGLVTSTNSDYQLTLAGRTALTAAQQYHRRLQEIDSGRDLLSTLPSGIDIADVFLDGASYAQASPEIPDRIIRYLFDSIESADVFRGVSPVALAGYLDEFYAVTTANGTIVKHVVDEDVVETLLAAPELRSGFIKQAQHDHVSLLSGDISFNYGLWIVDDIEAGIVFYTDTGVRGIIINDSDAAIQWAHNQWESVMADATSIHQSTPQVANSEISGDSRMENTVSSTEDIDVDSNLETNSNTETTDEIGAQTEQTAESDSASPHEDQTTQADTETSEFQDNSES</sequence>
<accession>A5YSY4</accession>
<dbReference type="InterPro" id="IPR057527">
    <property type="entry name" value="HVO_A0261-like_N"/>
</dbReference>
<feature type="compositionally biased region" description="Acidic residues" evidence="1">
    <location>
        <begin position="326"/>
        <end position="336"/>
    </location>
</feature>
<feature type="compositionally biased region" description="Polar residues" evidence="1">
    <location>
        <begin position="303"/>
        <end position="313"/>
    </location>
</feature>
<dbReference type="InterPro" id="IPR036390">
    <property type="entry name" value="WH_DNA-bd_sf"/>
</dbReference>
<feature type="region of interest" description="Disordered" evidence="1">
    <location>
        <begin position="255"/>
        <end position="336"/>
    </location>
</feature>
<reference evidence="4" key="1">
    <citation type="journal article" date="2007" name="ISME J.">
        <title>Genomic plasticity in prokaryotes: the case of the square haloarchaeon.</title>
        <authorList>
            <person name="Cuadros-Orellana S."/>
            <person name="Martin-Cuadrado A.B."/>
            <person name="Legault B."/>
            <person name="D'Auria G."/>
            <person name="Zhaxybayeva O."/>
            <person name="Papke R.T."/>
            <person name="Rodriguez-Valera F."/>
        </authorList>
    </citation>
    <scope>NUCLEOTIDE SEQUENCE</scope>
</reference>
<organism evidence="4">
    <name type="scientific">uncultured haloarchaeon</name>
    <dbReference type="NCBI Taxonomy" id="160804"/>
    <lineage>
        <taxon>Archaea</taxon>
        <taxon>Methanobacteriati</taxon>
        <taxon>Methanobacteriota</taxon>
        <taxon>Stenosarchaea group</taxon>
        <taxon>Halobacteria</taxon>
        <taxon>Halobacteriales</taxon>
        <taxon>Halobacteriaceae</taxon>
        <taxon>environmental samples</taxon>
    </lineage>
</organism>
<dbReference type="Pfam" id="PF08350">
    <property type="entry name" value="FilR1_middle"/>
    <property type="match status" value="1"/>
</dbReference>
<dbReference type="InterPro" id="IPR013561">
    <property type="entry name" value="FilR1_middle_dom"/>
</dbReference>
<proteinExistence type="predicted"/>
<name>A5YSY4_9EURY</name>
<dbReference type="Pfam" id="PF25213">
    <property type="entry name" value="HVO_A0261_N"/>
    <property type="match status" value="1"/>
</dbReference>
<evidence type="ECO:0000313" key="4">
    <source>
        <dbReference type="EMBL" id="ABQ76091.1"/>
    </source>
</evidence>
<dbReference type="SUPFAM" id="SSF46785">
    <property type="entry name" value="Winged helix' DNA-binding domain"/>
    <property type="match status" value="1"/>
</dbReference>
<evidence type="ECO:0000259" key="3">
    <source>
        <dbReference type="Pfam" id="PF25213"/>
    </source>
</evidence>
<evidence type="ECO:0000256" key="1">
    <source>
        <dbReference type="SAM" id="MobiDB-lite"/>
    </source>
</evidence>
<dbReference type="InterPro" id="IPR036388">
    <property type="entry name" value="WH-like_DNA-bd_sf"/>
</dbReference>
<feature type="compositionally biased region" description="Polar residues" evidence="1">
    <location>
        <begin position="255"/>
        <end position="279"/>
    </location>
</feature>